<dbReference type="InterPro" id="IPR002933">
    <property type="entry name" value="Peptidase_M20"/>
</dbReference>
<protein>
    <submittedName>
        <fullName evidence="1">Arginine utilization protein RocB</fullName>
    </submittedName>
</protein>
<reference evidence="1 2" key="1">
    <citation type="submission" date="2023-07" db="EMBL/GenBank/DDBJ databases">
        <title>Sorghum-associated microbial communities from plants grown in Nebraska, USA.</title>
        <authorList>
            <person name="Schachtman D."/>
        </authorList>
    </citation>
    <scope>NUCLEOTIDE SEQUENCE [LARGE SCALE GENOMIC DNA]</scope>
    <source>
        <strain evidence="1 2">BE211</strain>
    </source>
</reference>
<dbReference type="PANTHER" id="PTHR43808">
    <property type="entry name" value="ACETYLORNITHINE DEACETYLASE"/>
    <property type="match status" value="1"/>
</dbReference>
<dbReference type="Pfam" id="PF01546">
    <property type="entry name" value="Peptidase_M20"/>
    <property type="match status" value="1"/>
</dbReference>
<accession>A0ABU1U0I5</accession>
<dbReference type="Proteomes" id="UP001258181">
    <property type="component" value="Unassembled WGS sequence"/>
</dbReference>
<dbReference type="EMBL" id="JAVDWA010000003">
    <property type="protein sequence ID" value="MDR7072970.1"/>
    <property type="molecule type" value="Genomic_DNA"/>
</dbReference>
<comment type="caution">
    <text evidence="1">The sequence shown here is derived from an EMBL/GenBank/DDBJ whole genome shotgun (WGS) entry which is preliminary data.</text>
</comment>
<proteinExistence type="predicted"/>
<dbReference type="SUPFAM" id="SSF53187">
    <property type="entry name" value="Zn-dependent exopeptidases"/>
    <property type="match status" value="1"/>
</dbReference>
<sequence>MLKWQTQEGYTNLVKDLVAIPSITNQNGEMLMAEHLYHILSSLDYFTEHPEHVRHHPTPDGRKLVTAFVQNDPSIKETIILLSHFDVVPVDDFGEWKHLAFRPDELTEKMNAHIDMLHPFVQEDIKSGEWLFGRGTMDMKAGVALHLSMIEKAATGHFKGNVLMISVPDEEVHSAGMLAGVSVLRQLQEEYGIHYITCLNGEPSFTKYPGDTSHYMYTGSSGKILPGFLCYGKETHVGEPFAGLNGNAMVAEITRELEWNIDYCEKFGDEATPVPTNLIQKDLKDHYSVQIPHAAVTLFNIMMFNRPLADITAMLLKSAQEAAAHLEDRLYKRSQTFSKIVPFTPKKEKINVITFHDLYEHAVEKYGQEELDRRENLLQSNNPNADERELTIQYVYELASICKDLAPMTVLFYTPPFYPAVCSSDHPLIQMTTKQVIDHARNHFKNELNQVHYFSGLSDLSYVNFKGNARDLSTFTANFPLLGSRYHVPFDDMRELDVPVLNIGPMGKDAHQWTERLEIKRTIEETHPLIIFAMESLFENVKKLAQK</sequence>
<gene>
    <name evidence="1" type="ORF">J2X07_001956</name>
</gene>
<dbReference type="Gene3D" id="3.40.630.10">
    <property type="entry name" value="Zn peptidases"/>
    <property type="match status" value="1"/>
</dbReference>
<evidence type="ECO:0000313" key="1">
    <source>
        <dbReference type="EMBL" id="MDR7072970.1"/>
    </source>
</evidence>
<dbReference type="InterPro" id="IPR050072">
    <property type="entry name" value="Peptidase_M20A"/>
</dbReference>
<dbReference type="InterPro" id="IPR012166">
    <property type="entry name" value="Uncharacterised_RocB"/>
</dbReference>
<dbReference type="RefSeq" id="WP_310258360.1">
    <property type="nucleotide sequence ID" value="NZ_JAVDWA010000003.1"/>
</dbReference>
<evidence type="ECO:0000313" key="2">
    <source>
        <dbReference type="Proteomes" id="UP001258181"/>
    </source>
</evidence>
<keyword evidence="2" id="KW-1185">Reference proteome</keyword>
<organism evidence="1 2">
    <name type="scientific">Fictibacillus barbaricus</name>
    <dbReference type="NCBI Taxonomy" id="182136"/>
    <lineage>
        <taxon>Bacteria</taxon>
        <taxon>Bacillati</taxon>
        <taxon>Bacillota</taxon>
        <taxon>Bacilli</taxon>
        <taxon>Bacillales</taxon>
        <taxon>Fictibacillaceae</taxon>
        <taxon>Fictibacillus</taxon>
    </lineage>
</organism>
<name>A0ABU1U0I5_9BACL</name>
<dbReference type="PANTHER" id="PTHR43808:SF27">
    <property type="entry name" value="PROTEIN ROCB"/>
    <property type="match status" value="1"/>
</dbReference>
<dbReference type="PIRSF" id="PIRSF010386">
    <property type="entry name" value="RocB"/>
    <property type="match status" value="1"/>
</dbReference>